<dbReference type="EMBL" id="LATX01002091">
    <property type="protein sequence ID" value="KTB34313.1"/>
    <property type="molecule type" value="Genomic_DNA"/>
</dbReference>
<keyword evidence="1" id="KW-0472">Membrane</keyword>
<proteinExistence type="predicted"/>
<dbReference type="Proteomes" id="UP000054988">
    <property type="component" value="Unassembled WGS sequence"/>
</dbReference>
<feature type="transmembrane region" description="Helical" evidence="1">
    <location>
        <begin position="202"/>
        <end position="223"/>
    </location>
</feature>
<accession>A0A0W0FDA8</accession>
<name>A0A0W0FDA8_MONRR</name>
<dbReference type="AlphaFoldDB" id="A0A0W0FDA8"/>
<sequence length="357" mass="39601">MSFLNVINQPIAPVQVEIGSPNESGSFPTYGLLLLLFGVSAFAIAWFKWRFPIVNTAALEGLINTIEALINANTSVHHNLLSGLSASRFREELIHGTGQPFDSSLPTSISNTCATDLGFVNWSFEEVSPSDPEGTFDVAGVTNIESGGEVESKPSVKDTYSGLKAPRTKSVYLILSANHCRVTHEMTEDPSFIVQSADLHPFLLLALATVPVIATVAVFRWRFPCTSVEVLRRQGASVQELLTKAWQEDLLGEMESQFRQAWRGYYDDIENIELNSTQVPDSRTHPLAWIRFQWRQLRAIDVCYTGLQNLSASIKLKTETEKKNRRYFVPVDAYSSGVYTSNTAASFQIPANSEIAE</sequence>
<evidence type="ECO:0000313" key="2">
    <source>
        <dbReference type="EMBL" id="KTB34313.1"/>
    </source>
</evidence>
<feature type="transmembrane region" description="Helical" evidence="1">
    <location>
        <begin position="27"/>
        <end position="47"/>
    </location>
</feature>
<keyword evidence="1" id="KW-0812">Transmembrane</keyword>
<comment type="caution">
    <text evidence="2">The sequence shown here is derived from an EMBL/GenBank/DDBJ whole genome shotgun (WGS) entry which is preliminary data.</text>
</comment>
<keyword evidence="1" id="KW-1133">Transmembrane helix</keyword>
<protein>
    <submittedName>
        <fullName evidence="2">Uncharacterized protein</fullName>
    </submittedName>
</protein>
<evidence type="ECO:0000313" key="3">
    <source>
        <dbReference type="Proteomes" id="UP000054988"/>
    </source>
</evidence>
<gene>
    <name evidence="2" type="ORF">WG66_13105</name>
</gene>
<organism evidence="2 3">
    <name type="scientific">Moniliophthora roreri</name>
    <name type="common">Frosty pod rot fungus</name>
    <name type="synonym">Monilia roreri</name>
    <dbReference type="NCBI Taxonomy" id="221103"/>
    <lineage>
        <taxon>Eukaryota</taxon>
        <taxon>Fungi</taxon>
        <taxon>Dikarya</taxon>
        <taxon>Basidiomycota</taxon>
        <taxon>Agaricomycotina</taxon>
        <taxon>Agaricomycetes</taxon>
        <taxon>Agaricomycetidae</taxon>
        <taxon>Agaricales</taxon>
        <taxon>Marasmiineae</taxon>
        <taxon>Marasmiaceae</taxon>
        <taxon>Moniliophthora</taxon>
    </lineage>
</organism>
<evidence type="ECO:0000256" key="1">
    <source>
        <dbReference type="SAM" id="Phobius"/>
    </source>
</evidence>
<reference evidence="2 3" key="1">
    <citation type="submission" date="2015-12" db="EMBL/GenBank/DDBJ databases">
        <title>Draft genome sequence of Moniliophthora roreri, the causal agent of frosty pod rot of cacao.</title>
        <authorList>
            <person name="Aime M.C."/>
            <person name="Diaz-Valderrama J.R."/>
            <person name="Kijpornyongpan T."/>
            <person name="Phillips-Mora W."/>
        </authorList>
    </citation>
    <scope>NUCLEOTIDE SEQUENCE [LARGE SCALE GENOMIC DNA]</scope>
    <source>
        <strain evidence="2 3">MCA 2952</strain>
    </source>
</reference>